<reference evidence="2" key="1">
    <citation type="submission" date="2021-02" db="EMBL/GenBank/DDBJ databases">
        <authorList>
            <person name="Nowell W R."/>
        </authorList>
    </citation>
    <scope>NUCLEOTIDE SEQUENCE</scope>
</reference>
<feature type="transmembrane region" description="Helical" evidence="1">
    <location>
        <begin position="102"/>
        <end position="124"/>
    </location>
</feature>
<dbReference type="AlphaFoldDB" id="A0A8S2YR31"/>
<keyword evidence="1" id="KW-1133">Transmembrane helix</keyword>
<evidence type="ECO:0000256" key="1">
    <source>
        <dbReference type="SAM" id="Phobius"/>
    </source>
</evidence>
<feature type="transmembrane region" description="Helical" evidence="1">
    <location>
        <begin position="171"/>
        <end position="200"/>
    </location>
</feature>
<name>A0A8S2YR31_9BILA</name>
<feature type="transmembrane region" description="Helical" evidence="1">
    <location>
        <begin position="74"/>
        <end position="96"/>
    </location>
</feature>
<feature type="transmembrane region" description="Helical" evidence="1">
    <location>
        <begin position="131"/>
        <end position="151"/>
    </location>
</feature>
<dbReference type="Proteomes" id="UP000681967">
    <property type="component" value="Unassembled WGS sequence"/>
</dbReference>
<proteinExistence type="predicted"/>
<dbReference type="EMBL" id="CAJOBH010092577">
    <property type="protein sequence ID" value="CAF4572443.1"/>
    <property type="molecule type" value="Genomic_DNA"/>
</dbReference>
<accession>A0A8S2YR31</accession>
<protein>
    <submittedName>
        <fullName evidence="2">Uncharacterized protein</fullName>
    </submittedName>
</protein>
<evidence type="ECO:0000313" key="2">
    <source>
        <dbReference type="EMBL" id="CAF4572443.1"/>
    </source>
</evidence>
<keyword evidence="1" id="KW-0472">Membrane</keyword>
<organism evidence="2 3">
    <name type="scientific">Rotaria magnacalcarata</name>
    <dbReference type="NCBI Taxonomy" id="392030"/>
    <lineage>
        <taxon>Eukaryota</taxon>
        <taxon>Metazoa</taxon>
        <taxon>Spiralia</taxon>
        <taxon>Gnathifera</taxon>
        <taxon>Rotifera</taxon>
        <taxon>Eurotatoria</taxon>
        <taxon>Bdelloidea</taxon>
        <taxon>Philodinida</taxon>
        <taxon>Philodinidae</taxon>
        <taxon>Rotaria</taxon>
    </lineage>
</organism>
<keyword evidence="1" id="KW-0812">Transmembrane</keyword>
<sequence>MTKKYFFQIDINNPISFICHYETTSSSPIRSSYENNMQQPIYVSLESTLSDDISKPNRDTIPIIPPFQRKFPSLIVTILGIFELSAGFIVLTLELLTFDIAFGLWCGGIYTLAGVAIIVLVVVTDRERHQTSVILIFQLIALTFTITELLLHSDLYRKRCITKPNEPTRELTFYCQFVIVQMAAAVLVLICTIVFSIIYFRITMIVLKQSHGTFNMSNAINLTAC</sequence>
<evidence type="ECO:0000313" key="3">
    <source>
        <dbReference type="Proteomes" id="UP000681967"/>
    </source>
</evidence>
<gene>
    <name evidence="2" type="ORF">BYL167_LOCUS38966</name>
</gene>
<comment type="caution">
    <text evidence="2">The sequence shown here is derived from an EMBL/GenBank/DDBJ whole genome shotgun (WGS) entry which is preliminary data.</text>
</comment>